<dbReference type="InterPro" id="IPR036237">
    <property type="entry name" value="Xyl_isomerase-like_sf"/>
</dbReference>
<dbReference type="InterPro" id="IPR053398">
    <property type="entry name" value="HPT_OtnI_isomerases"/>
</dbReference>
<dbReference type="Gene3D" id="3.20.20.150">
    <property type="entry name" value="Divalent-metal-dependent TIM barrel enzymes"/>
    <property type="match status" value="1"/>
</dbReference>
<reference evidence="5" key="1">
    <citation type="submission" date="2015-03" db="EMBL/GenBank/DDBJ databases">
        <authorList>
            <person name="Murphy D."/>
        </authorList>
    </citation>
    <scope>NUCLEOTIDE SEQUENCE [LARGE SCALE GENOMIC DNA]</scope>
    <source>
        <strain evidence="5">KMM 520</strain>
    </source>
</reference>
<dbReference type="PIRSF" id="PIRSF006241">
    <property type="entry name" value="HyI"/>
    <property type="match status" value="1"/>
</dbReference>
<dbReference type="InterPro" id="IPR050417">
    <property type="entry name" value="Sugar_Epim/Isomerase"/>
</dbReference>
<dbReference type="EMBL" id="CP011034">
    <property type="protein sequence ID" value="ALS33948.1"/>
    <property type="molecule type" value="Genomic_DNA"/>
</dbReference>
<dbReference type="Pfam" id="PF01261">
    <property type="entry name" value="AP_endonuc_2"/>
    <property type="match status" value="1"/>
</dbReference>
<dbReference type="Proteomes" id="UP000065261">
    <property type="component" value="Chromosome I"/>
</dbReference>
<dbReference type="AlphaFoldDB" id="A0A0U2V8A7"/>
<keyword evidence="5" id="KW-0670">Pyruvate</keyword>
<dbReference type="InterPro" id="IPR026040">
    <property type="entry name" value="HyI-like"/>
</dbReference>
<evidence type="ECO:0000256" key="2">
    <source>
        <dbReference type="PIRNR" id="PIRNR006241"/>
    </source>
</evidence>
<feature type="active site" description="Proton donor/acceptor" evidence="3">
    <location>
        <position position="143"/>
    </location>
</feature>
<dbReference type="KEGG" id="ptn:PTRA_a2908"/>
<evidence type="ECO:0000256" key="1">
    <source>
        <dbReference type="ARBA" id="ARBA00023235"/>
    </source>
</evidence>
<name>A0A0U2V8A7_9GAMM</name>
<comment type="similarity">
    <text evidence="2">Belongs to the hyi family.</text>
</comment>
<evidence type="ECO:0000313" key="5">
    <source>
        <dbReference type="EMBL" id="ALS33948.1"/>
    </source>
</evidence>
<accession>A0A0U2V8A7</accession>
<dbReference type="NCBIfam" id="NF043033">
    <property type="entry name" value="OxoTetrIsom"/>
    <property type="match status" value="1"/>
</dbReference>
<dbReference type="PANTHER" id="PTHR43489:SF6">
    <property type="entry name" value="HYDROXYPYRUVATE ISOMERASE-RELATED"/>
    <property type="match status" value="1"/>
</dbReference>
<feature type="domain" description="Xylose isomerase-like TIM barrel" evidence="4">
    <location>
        <begin position="21"/>
        <end position="255"/>
    </location>
</feature>
<dbReference type="SUPFAM" id="SSF51658">
    <property type="entry name" value="Xylose isomerase-like"/>
    <property type="match status" value="1"/>
</dbReference>
<dbReference type="RefSeq" id="WP_058374048.1">
    <property type="nucleotide sequence ID" value="NZ_CP011034.1"/>
</dbReference>
<keyword evidence="1 2" id="KW-0413">Isomerase</keyword>
<evidence type="ECO:0000256" key="3">
    <source>
        <dbReference type="PIRSR" id="PIRSR006241-50"/>
    </source>
</evidence>
<evidence type="ECO:0000259" key="4">
    <source>
        <dbReference type="Pfam" id="PF01261"/>
    </source>
</evidence>
<organism evidence="5">
    <name type="scientific">Pseudoalteromonas translucida KMM 520</name>
    <dbReference type="NCBI Taxonomy" id="1315283"/>
    <lineage>
        <taxon>Bacteria</taxon>
        <taxon>Pseudomonadati</taxon>
        <taxon>Pseudomonadota</taxon>
        <taxon>Gammaproteobacteria</taxon>
        <taxon>Alteromonadales</taxon>
        <taxon>Pseudoalteromonadaceae</taxon>
        <taxon>Pseudoalteromonas</taxon>
    </lineage>
</organism>
<dbReference type="GO" id="GO:0008903">
    <property type="term" value="F:hydroxypyruvate isomerase activity"/>
    <property type="evidence" value="ECO:0007669"/>
    <property type="project" value="TreeGrafter"/>
</dbReference>
<proteinExistence type="inferred from homology"/>
<dbReference type="FunFam" id="3.20.20.150:FF:000007">
    <property type="entry name" value="Hydroxypyruvate isomerase"/>
    <property type="match status" value="1"/>
</dbReference>
<dbReference type="OrthoDB" id="9786584at2"/>
<dbReference type="PANTHER" id="PTHR43489">
    <property type="entry name" value="ISOMERASE"/>
    <property type="match status" value="1"/>
</dbReference>
<sequence>MAKFAANLTMLFSEVTFLERFERAHKAGFKAVEYLFPYAFEAQVLADKLQQFGLEQALFNMPAGDWDAGERGFAAIPGREQEFMQSVAIALDYATALNCKKVHAMAGIVNAQFSREQHVDTFIKNIRYAADTFAKHDIELMIEPLNNRDVPHYFIAHQREAAELIKLIDRPNVKLQLDIYHAAIMDGDLTHLINDLASVTGHIQIASVPARHEPSEGEINYPHIFNVLDESGYKGWIGCEYNPKNNTEDGLEWLKFYL</sequence>
<protein>
    <submittedName>
        <fullName evidence="5">Hydroxypyruvate isomerase</fullName>
    </submittedName>
</protein>
<feature type="active site" description="Proton donor/acceptor" evidence="3">
    <location>
        <position position="240"/>
    </location>
</feature>
<dbReference type="GO" id="GO:0046487">
    <property type="term" value="P:glyoxylate metabolic process"/>
    <property type="evidence" value="ECO:0007669"/>
    <property type="project" value="TreeGrafter"/>
</dbReference>
<gene>
    <name evidence="5" type="primary">gip</name>
    <name evidence="5" type="ORF">PTRA_a2908</name>
</gene>
<dbReference type="InterPro" id="IPR013022">
    <property type="entry name" value="Xyl_isomerase-like_TIM-brl"/>
</dbReference>
<dbReference type="PATRIC" id="fig|1315283.4.peg.2536"/>